<evidence type="ECO:0000256" key="1">
    <source>
        <dbReference type="SAM" id="MobiDB-lite"/>
    </source>
</evidence>
<name>A0AAD1X8B3_EUPCR</name>
<evidence type="ECO:0000313" key="2">
    <source>
        <dbReference type="EMBL" id="CAI2366864.1"/>
    </source>
</evidence>
<evidence type="ECO:0000313" key="3">
    <source>
        <dbReference type="Proteomes" id="UP001295684"/>
    </source>
</evidence>
<keyword evidence="3" id="KW-1185">Reference proteome</keyword>
<feature type="region of interest" description="Disordered" evidence="1">
    <location>
        <begin position="26"/>
        <end position="48"/>
    </location>
</feature>
<accession>A0AAD1X8B3</accession>
<organism evidence="2 3">
    <name type="scientific">Euplotes crassus</name>
    <dbReference type="NCBI Taxonomy" id="5936"/>
    <lineage>
        <taxon>Eukaryota</taxon>
        <taxon>Sar</taxon>
        <taxon>Alveolata</taxon>
        <taxon>Ciliophora</taxon>
        <taxon>Intramacronucleata</taxon>
        <taxon>Spirotrichea</taxon>
        <taxon>Hypotrichia</taxon>
        <taxon>Euplotida</taxon>
        <taxon>Euplotidae</taxon>
        <taxon>Moneuplotes</taxon>
    </lineage>
</organism>
<sequence>MEQSQPKKRDCYKKKLSLSFRNKTITSKNDISKKKSEKAPKNRRRKTKINNFTIRDGQVDSLIECYNPSKTILDSMDFQEKNRPKWEIIHDFVLCQNQQKLLEKLSRINTTIKSRLNPKKRNRFRRETKNDVDLAINPNQSKNYQKSKIDVVKKLESSLGKDTVKDLLEITTFEKTKRFHRRRTKLLNHFSKDTKKTSEDASSISLISSPKHRRKSMRKTFDNQDSPCKLVVKKTLKSNAPFHIKKPDLYLKSVLNKIQESRSAERVKTARCSKSNNLIDFLGYKLTQKKATKNKNELSSNLCSRTRDPLSSTFVSLTNESNKLGFNKNLPISAIKYRPLLKKTTLIHWRKSMGEMTCLSK</sequence>
<feature type="compositionally biased region" description="Basic and acidic residues" evidence="1">
    <location>
        <begin position="30"/>
        <end position="40"/>
    </location>
</feature>
<gene>
    <name evidence="2" type="ORF">ECRASSUSDP1_LOCUS8138</name>
</gene>
<dbReference type="AlphaFoldDB" id="A0AAD1X8B3"/>
<dbReference type="EMBL" id="CAMPGE010007949">
    <property type="protein sequence ID" value="CAI2366864.1"/>
    <property type="molecule type" value="Genomic_DNA"/>
</dbReference>
<reference evidence="2" key="1">
    <citation type="submission" date="2023-07" db="EMBL/GenBank/DDBJ databases">
        <authorList>
            <consortium name="AG Swart"/>
            <person name="Singh M."/>
            <person name="Singh A."/>
            <person name="Seah K."/>
            <person name="Emmerich C."/>
        </authorList>
    </citation>
    <scope>NUCLEOTIDE SEQUENCE</scope>
    <source>
        <strain evidence="2">DP1</strain>
    </source>
</reference>
<dbReference type="Proteomes" id="UP001295684">
    <property type="component" value="Unassembled WGS sequence"/>
</dbReference>
<proteinExistence type="predicted"/>
<protein>
    <submittedName>
        <fullName evidence="2">Uncharacterized protein</fullName>
    </submittedName>
</protein>
<feature type="region of interest" description="Disordered" evidence="1">
    <location>
        <begin position="201"/>
        <end position="222"/>
    </location>
</feature>
<comment type="caution">
    <text evidence="2">The sequence shown here is derived from an EMBL/GenBank/DDBJ whole genome shotgun (WGS) entry which is preliminary data.</text>
</comment>